<dbReference type="AlphaFoldDB" id="A0A248UEU2"/>
<name>A0A248UEU2_9HYPH</name>
<protein>
    <submittedName>
        <fullName evidence="1">Uncharacterized protein</fullName>
    </submittedName>
</protein>
<dbReference type="KEGG" id="och:CES85_1220"/>
<proteinExistence type="predicted"/>
<dbReference type="Proteomes" id="UP000215256">
    <property type="component" value="Chromosome 1"/>
</dbReference>
<dbReference type="EMBL" id="CP022604">
    <property type="protein sequence ID" value="ASV85337.1"/>
    <property type="molecule type" value="Genomic_DNA"/>
</dbReference>
<accession>A0A248UEU2</accession>
<sequence length="42" mass="4726">MKQSKKADGISIGLFQMPRLEDIGDLQKLIVQTNANSIYAWC</sequence>
<gene>
    <name evidence="1" type="ORF">CES85_1220</name>
</gene>
<evidence type="ECO:0000313" key="1">
    <source>
        <dbReference type="EMBL" id="ASV85337.1"/>
    </source>
</evidence>
<organism evidence="1 2">
    <name type="scientific">Ochrobactrum quorumnocens</name>
    <dbReference type="NCBI Taxonomy" id="271865"/>
    <lineage>
        <taxon>Bacteria</taxon>
        <taxon>Pseudomonadati</taxon>
        <taxon>Pseudomonadota</taxon>
        <taxon>Alphaproteobacteria</taxon>
        <taxon>Hyphomicrobiales</taxon>
        <taxon>Brucellaceae</taxon>
        <taxon>Brucella/Ochrobactrum group</taxon>
        <taxon>Ochrobactrum</taxon>
    </lineage>
</organism>
<reference evidence="1 2" key="1">
    <citation type="submission" date="2017-07" db="EMBL/GenBank/DDBJ databases">
        <title>Phylogenetic study on the rhizospheric bacterium Ochrobactrum sp. A44.</title>
        <authorList>
            <person name="Krzyzanowska D.M."/>
            <person name="Ossowicki A."/>
            <person name="Rajewska M."/>
            <person name="Maciag T."/>
            <person name="Kaczynski Z."/>
            <person name="Czerwicka M."/>
            <person name="Jafra S."/>
        </authorList>
    </citation>
    <scope>NUCLEOTIDE SEQUENCE [LARGE SCALE GENOMIC DNA]</scope>
    <source>
        <strain evidence="1 2">A44</strain>
    </source>
</reference>
<evidence type="ECO:0000313" key="2">
    <source>
        <dbReference type="Proteomes" id="UP000215256"/>
    </source>
</evidence>